<evidence type="ECO:0000313" key="2">
    <source>
        <dbReference type="EMBL" id="HIS37726.1"/>
    </source>
</evidence>
<accession>A0A9D1F1M7</accession>
<organism evidence="2 3">
    <name type="scientific">Candidatus Scatousia excrementigallinarum</name>
    <dbReference type="NCBI Taxonomy" id="2840935"/>
    <lineage>
        <taxon>Bacteria</taxon>
        <taxon>Candidatus Scatousia</taxon>
    </lineage>
</organism>
<evidence type="ECO:0000256" key="1">
    <source>
        <dbReference type="SAM" id="MobiDB-lite"/>
    </source>
</evidence>
<feature type="compositionally biased region" description="Low complexity" evidence="1">
    <location>
        <begin position="173"/>
        <end position="187"/>
    </location>
</feature>
<gene>
    <name evidence="2" type="ORF">IAC10_14060</name>
</gene>
<dbReference type="EMBL" id="DVIU01000287">
    <property type="protein sequence ID" value="HIS37726.1"/>
    <property type="molecule type" value="Genomic_DNA"/>
</dbReference>
<comment type="caution">
    <text evidence="2">The sequence shown here is derived from an EMBL/GenBank/DDBJ whole genome shotgun (WGS) entry which is preliminary data.</text>
</comment>
<proteinExistence type="predicted"/>
<reference evidence="2" key="1">
    <citation type="submission" date="2020-10" db="EMBL/GenBank/DDBJ databases">
        <authorList>
            <person name="Gilroy R."/>
        </authorList>
    </citation>
    <scope>NUCLEOTIDE SEQUENCE</scope>
    <source>
        <strain evidence="2">6276</strain>
    </source>
</reference>
<dbReference type="Proteomes" id="UP000823928">
    <property type="component" value="Unassembled WGS sequence"/>
</dbReference>
<name>A0A9D1F1M7_9BACT</name>
<protein>
    <submittedName>
        <fullName evidence="2">Uncharacterized protein</fullName>
    </submittedName>
</protein>
<feature type="region of interest" description="Disordered" evidence="1">
    <location>
        <begin position="164"/>
        <end position="221"/>
    </location>
</feature>
<feature type="compositionally biased region" description="Pro residues" evidence="1">
    <location>
        <begin position="188"/>
        <end position="199"/>
    </location>
</feature>
<dbReference type="AlphaFoldDB" id="A0A9D1F1M7"/>
<sequence length="358" mass="40209">MAIQGFDYKAFAQNLTQQAQELVPPDFDQNQKAYVANTLLNFSTLAGEALYNDTESNFNADQAAMITQIIAEWSFHKSVDLIRSGIPQMHWDGIMQKIAFTIFEIAKQTFKQGLPQDQILQLIEHHVKKTYLDSIAELKTKGEIDEQLMEKASKQSNIDQMMQQMQESGEIEQAQAAQQAAQQAVQQPPTPPAPQPQPQTPNGGVPAVQRSGDVSAPKKSPYAPPKLLKLVTVALLLKRVDEDKVQSILERFDQETAGTVIKYMYVDGLEDKVDPTLTMKCLDEIAENLPGATEINKNKLIERVKEAAQNYDKNKLELALQLERQKVRRFVFNALEDEYYALPPRVADVIATHLENGV</sequence>
<reference evidence="2" key="2">
    <citation type="journal article" date="2021" name="PeerJ">
        <title>Extensive microbial diversity within the chicken gut microbiome revealed by metagenomics and culture.</title>
        <authorList>
            <person name="Gilroy R."/>
            <person name="Ravi A."/>
            <person name="Getino M."/>
            <person name="Pursley I."/>
            <person name="Horton D.L."/>
            <person name="Alikhan N.F."/>
            <person name="Baker D."/>
            <person name="Gharbi K."/>
            <person name="Hall N."/>
            <person name="Watson M."/>
            <person name="Adriaenssens E.M."/>
            <person name="Foster-Nyarko E."/>
            <person name="Jarju S."/>
            <person name="Secka A."/>
            <person name="Antonio M."/>
            <person name="Oren A."/>
            <person name="Chaudhuri R.R."/>
            <person name="La Ragione R."/>
            <person name="Hildebrand F."/>
            <person name="Pallen M.J."/>
        </authorList>
    </citation>
    <scope>NUCLEOTIDE SEQUENCE</scope>
    <source>
        <strain evidence="2">6276</strain>
    </source>
</reference>
<evidence type="ECO:0000313" key="3">
    <source>
        <dbReference type="Proteomes" id="UP000823928"/>
    </source>
</evidence>